<dbReference type="OrthoDB" id="9765532at2"/>
<evidence type="ECO:0000256" key="5">
    <source>
        <dbReference type="SAM" id="Phobius"/>
    </source>
</evidence>
<evidence type="ECO:0000313" key="7">
    <source>
        <dbReference type="Proteomes" id="UP000004793"/>
    </source>
</evidence>
<dbReference type="GO" id="GO:0005886">
    <property type="term" value="C:plasma membrane"/>
    <property type="evidence" value="ECO:0007669"/>
    <property type="project" value="TreeGrafter"/>
</dbReference>
<dbReference type="CDD" id="cd01115">
    <property type="entry name" value="SLC13_permease"/>
    <property type="match status" value="1"/>
</dbReference>
<comment type="subcellular location">
    <subcellularLocation>
        <location evidence="1">Membrane</location>
        <topology evidence="1">Multi-pass membrane protein</topology>
    </subcellularLocation>
</comment>
<dbReference type="Pfam" id="PF00939">
    <property type="entry name" value="Na_sulph_symp"/>
    <property type="match status" value="1"/>
</dbReference>
<feature type="transmembrane region" description="Helical" evidence="5">
    <location>
        <begin position="126"/>
        <end position="159"/>
    </location>
</feature>
<keyword evidence="2 5" id="KW-0812">Transmembrane</keyword>
<evidence type="ECO:0000256" key="4">
    <source>
        <dbReference type="ARBA" id="ARBA00023136"/>
    </source>
</evidence>
<feature type="transmembrane region" description="Helical" evidence="5">
    <location>
        <begin position="357"/>
        <end position="376"/>
    </location>
</feature>
<feature type="transmembrane region" description="Helical" evidence="5">
    <location>
        <begin position="319"/>
        <end position="336"/>
    </location>
</feature>
<dbReference type="InterPro" id="IPR001898">
    <property type="entry name" value="SLC13A/DASS"/>
</dbReference>
<accession>A0A7U6JG84</accession>
<dbReference type="GO" id="GO:1905039">
    <property type="term" value="P:carboxylic acid transmembrane transport"/>
    <property type="evidence" value="ECO:0007669"/>
    <property type="project" value="UniProtKB-ARBA"/>
</dbReference>
<dbReference type="KEGG" id="cex:CSE_10140"/>
<feature type="transmembrane region" description="Helical" evidence="5">
    <location>
        <begin position="445"/>
        <end position="469"/>
    </location>
</feature>
<feature type="transmembrane region" description="Helical" evidence="5">
    <location>
        <begin position="420"/>
        <end position="439"/>
    </location>
</feature>
<protein>
    <submittedName>
        <fullName evidence="6">Sodium-dependent dicarboxylate transporter</fullName>
    </submittedName>
</protein>
<keyword evidence="7" id="KW-1185">Reference proteome</keyword>
<keyword evidence="4 5" id="KW-0472">Membrane</keyword>
<feature type="transmembrane region" description="Helical" evidence="5">
    <location>
        <begin position="12"/>
        <end position="27"/>
    </location>
</feature>
<dbReference type="AlphaFoldDB" id="A0A7U6JG84"/>
<feature type="transmembrane region" description="Helical" evidence="5">
    <location>
        <begin position="57"/>
        <end position="76"/>
    </location>
</feature>
<proteinExistence type="predicted"/>
<evidence type="ECO:0000256" key="1">
    <source>
        <dbReference type="ARBA" id="ARBA00004141"/>
    </source>
</evidence>
<feature type="transmembrane region" description="Helical" evidence="5">
    <location>
        <begin position="88"/>
        <end position="106"/>
    </location>
</feature>
<feature type="transmembrane region" description="Helical" evidence="5">
    <location>
        <begin position="180"/>
        <end position="202"/>
    </location>
</feature>
<dbReference type="Proteomes" id="UP000004793">
    <property type="component" value="Chromosome"/>
</dbReference>
<dbReference type="EMBL" id="AP012051">
    <property type="protein sequence ID" value="BAL81140.1"/>
    <property type="molecule type" value="Genomic_DNA"/>
</dbReference>
<dbReference type="NCBIfam" id="TIGR00785">
    <property type="entry name" value="dass"/>
    <property type="match status" value="1"/>
</dbReference>
<feature type="transmembrane region" description="Helical" evidence="5">
    <location>
        <begin position="282"/>
        <end position="299"/>
    </location>
</feature>
<reference evidence="6 7" key="1">
    <citation type="submission" date="2011-01" db="EMBL/GenBank/DDBJ databases">
        <title>Whole genome sequence of Caldisericum exile AZM16c01.</title>
        <authorList>
            <person name="Narita-Yamada S."/>
            <person name="Kawakoshi A."/>
            <person name="Nakamura S."/>
            <person name="Sasagawa M."/>
            <person name="Fukada J."/>
            <person name="Sekine M."/>
            <person name="Kato Y."/>
            <person name="Fukai R."/>
            <person name="Sasaki K."/>
            <person name="Hanamaki A."/>
            <person name="Narita H."/>
            <person name="Konno Y."/>
            <person name="Mori K."/>
            <person name="Yamazaki S."/>
            <person name="Suzuki K."/>
            <person name="Fujita N."/>
        </authorList>
    </citation>
    <scope>NUCLEOTIDE SEQUENCE [LARGE SCALE GENOMIC DNA]</scope>
    <source>
        <strain evidence="7">DSM 21853 / NBRC 104410 / AZM16c01</strain>
    </source>
</reference>
<dbReference type="GO" id="GO:0008514">
    <property type="term" value="F:organic anion transmembrane transporter activity"/>
    <property type="evidence" value="ECO:0007669"/>
    <property type="project" value="UniProtKB-ARBA"/>
</dbReference>
<evidence type="ECO:0000256" key="2">
    <source>
        <dbReference type="ARBA" id="ARBA00022692"/>
    </source>
</evidence>
<dbReference type="RefSeq" id="WP_014453542.1">
    <property type="nucleotide sequence ID" value="NC_017096.1"/>
</dbReference>
<keyword evidence="3 5" id="KW-1133">Transmembrane helix</keyword>
<gene>
    <name evidence="6" type="ordered locus">CSE_10140</name>
</gene>
<feature type="transmembrane region" description="Helical" evidence="5">
    <location>
        <begin position="388"/>
        <end position="408"/>
    </location>
</feature>
<evidence type="ECO:0000256" key="3">
    <source>
        <dbReference type="ARBA" id="ARBA00022989"/>
    </source>
</evidence>
<feature type="transmembrane region" description="Helical" evidence="5">
    <location>
        <begin position="231"/>
        <end position="252"/>
    </location>
</feature>
<organism evidence="6 7">
    <name type="scientific">Caldisericum exile (strain DSM 21853 / NBRC 104410 / AZM16c01)</name>
    <dbReference type="NCBI Taxonomy" id="511051"/>
    <lineage>
        <taxon>Bacteria</taxon>
        <taxon>Pseudomonadati</taxon>
        <taxon>Caldisericota/Cryosericota group</taxon>
        <taxon>Caldisericota</taxon>
        <taxon>Caldisericia</taxon>
        <taxon>Caldisericales</taxon>
        <taxon>Caldisericaceae</taxon>
        <taxon>Caldisericum</taxon>
    </lineage>
</organism>
<evidence type="ECO:0000313" key="6">
    <source>
        <dbReference type="EMBL" id="BAL81140.1"/>
    </source>
</evidence>
<name>A0A7U6JG84_CALEA</name>
<dbReference type="PANTHER" id="PTHR10283">
    <property type="entry name" value="SOLUTE CARRIER FAMILY 13 MEMBER"/>
    <property type="match status" value="1"/>
</dbReference>
<feature type="transmembrane region" description="Helical" evidence="5">
    <location>
        <begin position="481"/>
        <end position="504"/>
    </location>
</feature>
<dbReference type="PANTHER" id="PTHR10283:SF82">
    <property type="entry name" value="SOLUTE CARRIER FAMILY 13 MEMBER 2"/>
    <property type="match status" value="1"/>
</dbReference>
<sequence length="508" mass="55484">MEKHSKLSQKVGFFAGILIFLIVLLIKTPQGMEVGAKITIGLLLWMAIWWATEAVPLPITSLLPLLILPLFQVISAKDIAKSYMSQEIMLFVGGFFISEALEESGLHTRFSLFLIDKIGTSPKKIILAFMIAVGFISMWISNTTATVMALPIALSIIEFYKGLIRKEGLEVDTTPGEFKFATALMLGVAFAASIGGMGTPIGTPPNIIFMSMAKQMFPNAPTLSFLDFTKFGVIFIVIFLPFTWFMLTSVFFKAGFSGLKESKEIFANELRKLGRMGRKEKIVATVFFITVFLWIFRADINFGTFTLKGWSTVIGVSKFVHDSTVAILAALLFYVIPVDFNKGETVLSAESVKKLPWDIILIFGGGLAIADAMVTTKLADYVGTKLTFLQGVNLLWVIFLVGGTGFLIAQFTSHTSATSIFMPIAGAVAVAAKIHPYLVMLPTTFAISLAFSLPASTPPNVVVMTGGYVKVKDMLKAGFTIGLIGLVILVFYMYFVGIPLLNIASMPY</sequence>